<feature type="transmembrane region" description="Helical" evidence="16">
    <location>
        <begin position="55"/>
        <end position="82"/>
    </location>
</feature>
<feature type="transmembrane region" description="Helical" evidence="16">
    <location>
        <begin position="102"/>
        <end position="127"/>
    </location>
</feature>
<comment type="caution">
    <text evidence="17">The sequence shown here is derived from an EMBL/GenBank/DDBJ whole genome shotgun (WGS) entry which is preliminary data.</text>
</comment>
<evidence type="ECO:0000256" key="16">
    <source>
        <dbReference type="SAM" id="Phobius"/>
    </source>
</evidence>
<reference evidence="17 18" key="1">
    <citation type="submission" date="2017-11" db="EMBL/GenBank/DDBJ databases">
        <title>Draft genome sequence of Rhizobiales bacterium SY3-13.</title>
        <authorList>
            <person name="Sun C."/>
        </authorList>
    </citation>
    <scope>NUCLEOTIDE SEQUENCE [LARGE SCALE GENOMIC DNA]</scope>
    <source>
        <strain evidence="17 18">SY3-13</strain>
    </source>
</reference>
<dbReference type="Pfam" id="PF01127">
    <property type="entry name" value="Sdh_cyt"/>
    <property type="match status" value="1"/>
</dbReference>
<evidence type="ECO:0000256" key="11">
    <source>
        <dbReference type="ARBA" id="ARBA00022723"/>
    </source>
</evidence>
<dbReference type="EMBL" id="PHIG01000037">
    <property type="protein sequence ID" value="PJK29065.1"/>
    <property type="molecule type" value="Genomic_DNA"/>
</dbReference>
<keyword evidence="8" id="KW-0816">Tricarboxylic acid cycle</keyword>
<dbReference type="GO" id="GO:0006099">
    <property type="term" value="P:tricarboxylic acid cycle"/>
    <property type="evidence" value="ECO:0007669"/>
    <property type="project" value="UniProtKB-UniPathway"/>
</dbReference>
<dbReference type="Proteomes" id="UP000229498">
    <property type="component" value="Unassembled WGS sequence"/>
</dbReference>
<organism evidence="17 18">
    <name type="scientific">Minwuia thermotolerans</name>
    <dbReference type="NCBI Taxonomy" id="2056226"/>
    <lineage>
        <taxon>Bacteria</taxon>
        <taxon>Pseudomonadati</taxon>
        <taxon>Pseudomonadota</taxon>
        <taxon>Alphaproteobacteria</taxon>
        <taxon>Minwuiales</taxon>
        <taxon>Minwuiaceae</taxon>
        <taxon>Minwuia</taxon>
    </lineage>
</organism>
<evidence type="ECO:0000256" key="15">
    <source>
        <dbReference type="ARBA" id="ARBA00023136"/>
    </source>
</evidence>
<dbReference type="CDD" id="cd03495">
    <property type="entry name" value="SQR_TypeC_SdhD_like"/>
    <property type="match status" value="1"/>
</dbReference>
<evidence type="ECO:0000256" key="3">
    <source>
        <dbReference type="ARBA" id="ARBA00004141"/>
    </source>
</evidence>
<dbReference type="GO" id="GO:0016020">
    <property type="term" value="C:membrane"/>
    <property type="evidence" value="ECO:0007669"/>
    <property type="project" value="UniProtKB-SubCell"/>
</dbReference>
<keyword evidence="9" id="KW-0349">Heme</keyword>
<evidence type="ECO:0000256" key="13">
    <source>
        <dbReference type="ARBA" id="ARBA00022989"/>
    </source>
</evidence>
<evidence type="ECO:0000313" key="17">
    <source>
        <dbReference type="EMBL" id="PJK29065.1"/>
    </source>
</evidence>
<evidence type="ECO:0000256" key="4">
    <source>
        <dbReference type="ARBA" id="ARBA00005163"/>
    </source>
</evidence>
<accession>A0A2M9G040</accession>
<keyword evidence="18" id="KW-1185">Reference proteome</keyword>
<protein>
    <recommendedName>
        <fullName evidence="6">Succinate dehydrogenase hydrophobic membrane anchor subunit</fullName>
    </recommendedName>
</protein>
<comment type="cofactor">
    <cofactor evidence="1">
        <name>heme</name>
        <dbReference type="ChEBI" id="CHEBI:30413"/>
    </cofactor>
</comment>
<dbReference type="InterPro" id="IPR000701">
    <property type="entry name" value="SuccDH_FuR_B_TM-su"/>
</dbReference>
<sequence>MKRSALNTPLKNARGLGSAKDGTEHWWMQRVTAIALIPLVFAFVVLMIRLAGADYLTAAGIVGNPLVTGVLLLLIVAVFWHLKLGVQVVIEDYVHGPASRLFMMFANTFGCWIGALICILAVLTIAFGG</sequence>
<dbReference type="Gene3D" id="1.20.1300.10">
    <property type="entry name" value="Fumarate reductase/succinate dehydrogenase, transmembrane subunit"/>
    <property type="match status" value="1"/>
</dbReference>
<evidence type="ECO:0000256" key="10">
    <source>
        <dbReference type="ARBA" id="ARBA00022692"/>
    </source>
</evidence>
<keyword evidence="10 16" id="KW-0812">Transmembrane</keyword>
<comment type="subunit">
    <text evidence="5">Part of an enzyme complex containing four subunits: a flavoprotein, an iron-sulfur protein, plus two membrane-anchoring proteins, SdhC and SdhD.</text>
</comment>
<keyword evidence="11" id="KW-0479">Metal-binding</keyword>
<keyword evidence="14" id="KW-0408">Iron</keyword>
<keyword evidence="12" id="KW-0249">Electron transport</keyword>
<dbReference type="SUPFAM" id="SSF81343">
    <property type="entry name" value="Fumarate reductase respiratory complex transmembrane subunits"/>
    <property type="match status" value="1"/>
</dbReference>
<dbReference type="UniPathway" id="UPA00223"/>
<dbReference type="NCBIfam" id="TIGR02968">
    <property type="entry name" value="succ_dehyd_anc"/>
    <property type="match status" value="1"/>
</dbReference>
<evidence type="ECO:0000256" key="9">
    <source>
        <dbReference type="ARBA" id="ARBA00022617"/>
    </source>
</evidence>
<evidence type="ECO:0000256" key="6">
    <source>
        <dbReference type="ARBA" id="ARBA00019425"/>
    </source>
</evidence>
<keyword evidence="15 16" id="KW-0472">Membrane</keyword>
<comment type="function">
    <text evidence="2">Membrane-anchoring subunit of succinate dehydrogenase (SDH).</text>
</comment>
<comment type="subcellular location">
    <subcellularLocation>
        <location evidence="3">Membrane</location>
        <topology evidence="3">Multi-pass membrane protein</topology>
    </subcellularLocation>
</comment>
<name>A0A2M9G040_9PROT</name>
<dbReference type="GO" id="GO:0020037">
    <property type="term" value="F:heme binding"/>
    <property type="evidence" value="ECO:0007669"/>
    <property type="project" value="InterPro"/>
</dbReference>
<evidence type="ECO:0000256" key="14">
    <source>
        <dbReference type="ARBA" id="ARBA00023004"/>
    </source>
</evidence>
<dbReference type="OrthoDB" id="9809280at2"/>
<feature type="transmembrane region" description="Helical" evidence="16">
    <location>
        <begin position="27"/>
        <end position="48"/>
    </location>
</feature>
<dbReference type="GO" id="GO:0046872">
    <property type="term" value="F:metal ion binding"/>
    <property type="evidence" value="ECO:0007669"/>
    <property type="project" value="UniProtKB-KW"/>
</dbReference>
<evidence type="ECO:0000256" key="7">
    <source>
        <dbReference type="ARBA" id="ARBA00022448"/>
    </source>
</evidence>
<gene>
    <name evidence="17" type="primary">sdhD</name>
    <name evidence="17" type="ORF">CVT23_14195</name>
</gene>
<dbReference type="RefSeq" id="WP_109794046.1">
    <property type="nucleotide sequence ID" value="NZ_PHIG01000037.1"/>
</dbReference>
<evidence type="ECO:0000256" key="8">
    <source>
        <dbReference type="ARBA" id="ARBA00022532"/>
    </source>
</evidence>
<evidence type="ECO:0000256" key="12">
    <source>
        <dbReference type="ARBA" id="ARBA00022982"/>
    </source>
</evidence>
<comment type="pathway">
    <text evidence="4">Carbohydrate metabolism; tricarboxylic acid cycle.</text>
</comment>
<dbReference type="InterPro" id="IPR014312">
    <property type="entry name" value="Succ_DH_anchor"/>
</dbReference>
<evidence type="ECO:0000256" key="5">
    <source>
        <dbReference type="ARBA" id="ARBA00011558"/>
    </source>
</evidence>
<proteinExistence type="predicted"/>
<evidence type="ECO:0000313" key="18">
    <source>
        <dbReference type="Proteomes" id="UP000229498"/>
    </source>
</evidence>
<evidence type="ECO:0000256" key="1">
    <source>
        <dbReference type="ARBA" id="ARBA00001971"/>
    </source>
</evidence>
<evidence type="ECO:0000256" key="2">
    <source>
        <dbReference type="ARBA" id="ARBA00004050"/>
    </source>
</evidence>
<keyword evidence="7" id="KW-0813">Transport</keyword>
<dbReference type="AlphaFoldDB" id="A0A2M9G040"/>
<keyword evidence="13 16" id="KW-1133">Transmembrane helix</keyword>
<dbReference type="InterPro" id="IPR034804">
    <property type="entry name" value="SQR/QFR_C/D"/>
</dbReference>